<accession>A0ABS3RGG6</accession>
<dbReference type="EMBL" id="JAGEOK010000072">
    <property type="protein sequence ID" value="MBO2445318.1"/>
    <property type="molecule type" value="Genomic_DNA"/>
</dbReference>
<keyword evidence="3" id="KW-0326">Glycosidase</keyword>
<keyword evidence="2" id="KW-0378">Hydrolase</keyword>
<proteinExistence type="inferred from homology"/>
<name>A0ABS3RGG6_9ACTN</name>
<evidence type="ECO:0000256" key="3">
    <source>
        <dbReference type="ARBA" id="ARBA00023295"/>
    </source>
</evidence>
<dbReference type="PANTHER" id="PTHR10412">
    <property type="entry name" value="MANNOSYL-OLIGOSACCHARIDE GLUCOSIDASE"/>
    <property type="match status" value="1"/>
</dbReference>
<dbReference type="InterPro" id="IPR004888">
    <property type="entry name" value="Glycoside_hydrolase_63"/>
</dbReference>
<organism evidence="5 6">
    <name type="scientific">Actinomadura nitritigenes</name>
    <dbReference type="NCBI Taxonomy" id="134602"/>
    <lineage>
        <taxon>Bacteria</taxon>
        <taxon>Bacillati</taxon>
        <taxon>Actinomycetota</taxon>
        <taxon>Actinomycetes</taxon>
        <taxon>Streptosporangiales</taxon>
        <taxon>Thermomonosporaceae</taxon>
        <taxon>Actinomadura</taxon>
    </lineage>
</organism>
<evidence type="ECO:0000256" key="2">
    <source>
        <dbReference type="ARBA" id="ARBA00022801"/>
    </source>
</evidence>
<dbReference type="InterPro" id="IPR008928">
    <property type="entry name" value="6-hairpin_glycosidase_sf"/>
</dbReference>
<comment type="similarity">
    <text evidence="1">Belongs to the glycosyl hydrolase 63 family.</text>
</comment>
<evidence type="ECO:0000313" key="5">
    <source>
        <dbReference type="EMBL" id="MBO2445318.1"/>
    </source>
</evidence>
<evidence type="ECO:0000256" key="1">
    <source>
        <dbReference type="ARBA" id="ARBA00010833"/>
    </source>
</evidence>
<dbReference type="RefSeq" id="WP_208274623.1">
    <property type="nucleotide sequence ID" value="NZ_BAAAGM010000135.1"/>
</dbReference>
<sequence length="556" mass="61166">MAISPVTAHATYADDLHLMSHTGGMHPVFRLTPVRGAKRVQATVTGTPALLSWDSAGDEIQAVFASEDVVRVRGNGRLGLCLSVAEAELTPFTGGYFFHDPVAAAYVLTSYETGRRYRVTVLSGSVESEGLQALGHANRRLVIGADQRPWEIAIEEYESGRPPCRSDGTFDGLVLAVAKAFREFVDAVAPWRTGETPAADLAVYLLWSSTVRPTGFLGRPGVLMSKHWMNKVWSWDHCFNALALAPGAPDLAIDQFQLPFDHQDPSGALPDSVTHSEILYNFVKPPIHGWAFGLLRRALPRELTREELDETYRRLAAWTEFWLTTRRAPGSPLPHYQHGNDSGWDNATAFDPERLVESADLPAFLILQLRQVAALAAELSHDADAERWRTAADRLQTDMFALLWRGDHFHTRGVVSGQDWHTDGLLDLMPIVLGAELPNEIADALATRIAAHLTEFGLATERPGSPHYQADGYWRGPIWAPSTILIENGLRRAGHTAPADEISARFRALCERSGFAENFDALTGAGLRDRAYTWTASAYLLLAAAHVARTGPRRSG</sequence>
<dbReference type="Pfam" id="PF22422">
    <property type="entry name" value="MGH1-like_GH"/>
    <property type="match status" value="1"/>
</dbReference>
<dbReference type="PANTHER" id="PTHR10412:SF11">
    <property type="entry name" value="MANNOSYL-OLIGOSACCHARIDE GLUCOSIDASE"/>
    <property type="match status" value="1"/>
</dbReference>
<keyword evidence="6" id="KW-1185">Reference proteome</keyword>
<dbReference type="InterPro" id="IPR054491">
    <property type="entry name" value="MGH1-like_GH"/>
</dbReference>
<protein>
    <recommendedName>
        <fullName evidence="4">Mannosylglycerate hydrolase MGH1-like glycoside hydrolase domain-containing protein</fullName>
    </recommendedName>
</protein>
<evidence type="ECO:0000259" key="4">
    <source>
        <dbReference type="Pfam" id="PF22422"/>
    </source>
</evidence>
<dbReference type="Gene3D" id="1.50.10.10">
    <property type="match status" value="1"/>
</dbReference>
<dbReference type="SUPFAM" id="SSF48208">
    <property type="entry name" value="Six-hairpin glycosidases"/>
    <property type="match status" value="1"/>
</dbReference>
<evidence type="ECO:0000313" key="6">
    <source>
        <dbReference type="Proteomes" id="UP000666915"/>
    </source>
</evidence>
<dbReference type="InterPro" id="IPR012341">
    <property type="entry name" value="6hp_glycosidase-like_sf"/>
</dbReference>
<comment type="caution">
    <text evidence="5">The sequence shown here is derived from an EMBL/GenBank/DDBJ whole genome shotgun (WGS) entry which is preliminary data.</text>
</comment>
<feature type="domain" description="Mannosylglycerate hydrolase MGH1-like glycoside hydrolase" evidence="4">
    <location>
        <begin position="231"/>
        <end position="535"/>
    </location>
</feature>
<dbReference type="Proteomes" id="UP000666915">
    <property type="component" value="Unassembled WGS sequence"/>
</dbReference>
<gene>
    <name evidence="5" type="ORF">J4557_48240</name>
</gene>
<reference evidence="5 6" key="1">
    <citation type="submission" date="2021-03" db="EMBL/GenBank/DDBJ databases">
        <authorList>
            <person name="Kanchanasin P."/>
            <person name="Saeng-In P."/>
            <person name="Phongsopitanun W."/>
            <person name="Yuki M."/>
            <person name="Kudo T."/>
            <person name="Ohkuma M."/>
            <person name="Tanasupawat S."/>
        </authorList>
    </citation>
    <scope>NUCLEOTIDE SEQUENCE [LARGE SCALE GENOMIC DNA]</scope>
    <source>
        <strain evidence="5 6">L46</strain>
    </source>
</reference>